<dbReference type="Proteomes" id="UP000299102">
    <property type="component" value="Unassembled WGS sequence"/>
</dbReference>
<evidence type="ECO:0000313" key="3">
    <source>
        <dbReference type="Proteomes" id="UP000299102"/>
    </source>
</evidence>
<gene>
    <name evidence="2" type="ORF">EVAR_77220_1</name>
</gene>
<feature type="region of interest" description="Disordered" evidence="1">
    <location>
        <begin position="53"/>
        <end position="79"/>
    </location>
</feature>
<accession>A0A4C1T2B1</accession>
<reference evidence="2 3" key="1">
    <citation type="journal article" date="2019" name="Commun. Biol.">
        <title>The bagworm genome reveals a unique fibroin gene that provides high tensile strength.</title>
        <authorList>
            <person name="Kono N."/>
            <person name="Nakamura H."/>
            <person name="Ohtoshi R."/>
            <person name="Tomita M."/>
            <person name="Numata K."/>
            <person name="Arakawa K."/>
        </authorList>
    </citation>
    <scope>NUCLEOTIDE SEQUENCE [LARGE SCALE GENOMIC DNA]</scope>
</reference>
<feature type="compositionally biased region" description="Basic and acidic residues" evidence="1">
    <location>
        <begin position="61"/>
        <end position="79"/>
    </location>
</feature>
<evidence type="ECO:0000313" key="2">
    <source>
        <dbReference type="EMBL" id="GBP08552.1"/>
    </source>
</evidence>
<proteinExistence type="predicted"/>
<evidence type="ECO:0000256" key="1">
    <source>
        <dbReference type="SAM" id="MobiDB-lite"/>
    </source>
</evidence>
<keyword evidence="3" id="KW-1185">Reference proteome</keyword>
<name>A0A4C1T2B1_EUMVA</name>
<dbReference type="EMBL" id="BGZK01000031">
    <property type="protein sequence ID" value="GBP08552.1"/>
    <property type="molecule type" value="Genomic_DNA"/>
</dbReference>
<comment type="caution">
    <text evidence="2">The sequence shown here is derived from an EMBL/GenBank/DDBJ whole genome shotgun (WGS) entry which is preliminary data.</text>
</comment>
<protein>
    <submittedName>
        <fullName evidence="2">Uncharacterized protein</fullName>
    </submittedName>
</protein>
<sequence>MAGAARVGTTDDSSMTKTVCECVASDKAGLSVLLVNVAQHMAAAVVTQTHTHTTFASGHSTARDMRPRRDRAARGLRDD</sequence>
<dbReference type="AlphaFoldDB" id="A0A4C1T2B1"/>
<organism evidence="2 3">
    <name type="scientific">Eumeta variegata</name>
    <name type="common">Bagworm moth</name>
    <name type="synonym">Eumeta japonica</name>
    <dbReference type="NCBI Taxonomy" id="151549"/>
    <lineage>
        <taxon>Eukaryota</taxon>
        <taxon>Metazoa</taxon>
        <taxon>Ecdysozoa</taxon>
        <taxon>Arthropoda</taxon>
        <taxon>Hexapoda</taxon>
        <taxon>Insecta</taxon>
        <taxon>Pterygota</taxon>
        <taxon>Neoptera</taxon>
        <taxon>Endopterygota</taxon>
        <taxon>Lepidoptera</taxon>
        <taxon>Glossata</taxon>
        <taxon>Ditrysia</taxon>
        <taxon>Tineoidea</taxon>
        <taxon>Psychidae</taxon>
        <taxon>Oiketicinae</taxon>
        <taxon>Eumeta</taxon>
    </lineage>
</organism>